<reference evidence="1 2" key="1">
    <citation type="submission" date="2014-04" db="EMBL/GenBank/DDBJ databases">
        <authorList>
            <consortium name="DOE Joint Genome Institute"/>
            <person name="Kuo A."/>
            <person name="Kohler A."/>
            <person name="Costa M.D."/>
            <person name="Nagy L.G."/>
            <person name="Floudas D."/>
            <person name="Copeland A."/>
            <person name="Barry K.W."/>
            <person name="Cichocki N."/>
            <person name="Veneault-Fourrey C."/>
            <person name="LaButti K."/>
            <person name="Lindquist E.A."/>
            <person name="Lipzen A."/>
            <person name="Lundell T."/>
            <person name="Morin E."/>
            <person name="Murat C."/>
            <person name="Sun H."/>
            <person name="Tunlid A."/>
            <person name="Henrissat B."/>
            <person name="Grigoriev I.V."/>
            <person name="Hibbett D.S."/>
            <person name="Martin F."/>
            <person name="Nordberg H.P."/>
            <person name="Cantor M.N."/>
            <person name="Hua S.X."/>
        </authorList>
    </citation>
    <scope>NUCLEOTIDE SEQUENCE [LARGE SCALE GENOMIC DNA]</scope>
    <source>
        <strain evidence="1 2">Marx 270</strain>
    </source>
</reference>
<reference evidence="2" key="2">
    <citation type="submission" date="2015-01" db="EMBL/GenBank/DDBJ databases">
        <title>Evolutionary Origins and Diversification of the Mycorrhizal Mutualists.</title>
        <authorList>
            <consortium name="DOE Joint Genome Institute"/>
            <consortium name="Mycorrhizal Genomics Consortium"/>
            <person name="Kohler A."/>
            <person name="Kuo A."/>
            <person name="Nagy L.G."/>
            <person name="Floudas D."/>
            <person name="Copeland A."/>
            <person name="Barry K.W."/>
            <person name="Cichocki N."/>
            <person name="Veneault-Fourrey C."/>
            <person name="LaButti K."/>
            <person name="Lindquist E.A."/>
            <person name="Lipzen A."/>
            <person name="Lundell T."/>
            <person name="Morin E."/>
            <person name="Murat C."/>
            <person name="Riley R."/>
            <person name="Ohm R."/>
            <person name="Sun H."/>
            <person name="Tunlid A."/>
            <person name="Henrissat B."/>
            <person name="Grigoriev I.V."/>
            <person name="Hibbett D.S."/>
            <person name="Martin F."/>
        </authorList>
    </citation>
    <scope>NUCLEOTIDE SEQUENCE [LARGE SCALE GENOMIC DNA]</scope>
    <source>
        <strain evidence="2">Marx 270</strain>
    </source>
</reference>
<sequence>MKNFFFRETVSDGPSLGMTASLLIHRFHLQRSGMLSDCDQACSLLVSRKLQFHTAIRAPMQMIDGTGAVMPGLRASASHRTHVNKVRRSPRPPSDHIIDPIISNVYLVTGRVSGISKTMG</sequence>
<dbReference type="HOGENOM" id="CLU_2050572_0_0_1"/>
<dbReference type="Proteomes" id="UP000054217">
    <property type="component" value="Unassembled WGS sequence"/>
</dbReference>
<accession>A0A0C3PYV6</accession>
<evidence type="ECO:0000313" key="1">
    <source>
        <dbReference type="EMBL" id="KIO14464.1"/>
    </source>
</evidence>
<dbReference type="AlphaFoldDB" id="A0A0C3PYV6"/>
<proteinExistence type="predicted"/>
<name>A0A0C3PYV6_PISTI</name>
<dbReference type="EMBL" id="KN831944">
    <property type="protein sequence ID" value="KIO14464.1"/>
    <property type="molecule type" value="Genomic_DNA"/>
</dbReference>
<evidence type="ECO:0000313" key="2">
    <source>
        <dbReference type="Proteomes" id="UP000054217"/>
    </source>
</evidence>
<protein>
    <submittedName>
        <fullName evidence="1">Uncharacterized protein</fullName>
    </submittedName>
</protein>
<gene>
    <name evidence="1" type="ORF">M404DRAFT_991216</name>
</gene>
<organism evidence="1 2">
    <name type="scientific">Pisolithus tinctorius Marx 270</name>
    <dbReference type="NCBI Taxonomy" id="870435"/>
    <lineage>
        <taxon>Eukaryota</taxon>
        <taxon>Fungi</taxon>
        <taxon>Dikarya</taxon>
        <taxon>Basidiomycota</taxon>
        <taxon>Agaricomycotina</taxon>
        <taxon>Agaricomycetes</taxon>
        <taxon>Agaricomycetidae</taxon>
        <taxon>Boletales</taxon>
        <taxon>Sclerodermatineae</taxon>
        <taxon>Pisolithaceae</taxon>
        <taxon>Pisolithus</taxon>
    </lineage>
</organism>
<keyword evidence="2" id="KW-1185">Reference proteome</keyword>
<dbReference type="InParanoid" id="A0A0C3PYV6"/>